<accession>A0A2N8HC85</accession>
<dbReference type="Proteomes" id="UP000236000">
    <property type="component" value="Unassembled WGS sequence"/>
</dbReference>
<dbReference type="SUPFAM" id="SSF48452">
    <property type="entry name" value="TPR-like"/>
    <property type="match status" value="1"/>
</dbReference>
<name>A0A2N8HC85_9BACT</name>
<dbReference type="EMBL" id="PJKA01000012">
    <property type="protein sequence ID" value="PNC17502.1"/>
    <property type="molecule type" value="Genomic_DNA"/>
</dbReference>
<dbReference type="OrthoDB" id="198634at2"/>
<keyword evidence="3" id="KW-1133">Transmembrane helix</keyword>
<gene>
    <name evidence="4" type="ORF">CXU22_07000</name>
</gene>
<dbReference type="RefSeq" id="WP_102713963.1">
    <property type="nucleotide sequence ID" value="NZ_PJKA01000012.1"/>
</dbReference>
<evidence type="ECO:0000313" key="4">
    <source>
        <dbReference type="EMBL" id="PNC17502.1"/>
    </source>
</evidence>
<proteinExistence type="predicted"/>
<dbReference type="InterPro" id="IPR011990">
    <property type="entry name" value="TPR-like_helical_dom_sf"/>
</dbReference>
<dbReference type="AlphaFoldDB" id="A0A2N8HC85"/>
<sequence>MSSERHFSNKPYRPSRKKKSYWKPVLFLVVLGGLWFGYIQYWPTIEGWFKPTIHEVHSQTQAMGHLQGMLASWNGSDAELAQLAASVDKQVEWMNSPEARDSFTWLLAVEMDRRGMLKESEPMLASLLEKKLADSVSMTAEDRERLLGVSLNWAREFAARKHDATAEKLYEVILKNTPEDQVSIRLACLEPLAHYAYDQAKFERFSSLCQQAVSPVMRSRLKNPEDVKSMVKILLLQDTLPDKATGQPGTTGSAIARELLTKFRLTASPDMGRIILNELNMPLNARRKYSQAELKAMADQLEAALICFRAAETEMDCTPETMLALAKVRMQMGDLKEAGRLLSRAEGAAMTLGVDAPRILSGSSLSQDIAALRSQLEKYGQAEALVKRAYEDVNVAAAFLKARDYDQAMKYLDQAMKVARENTAFVQALQPVILNLQAEISAGREQWALSEAQYGKLVEEWDALNAEDQAKLQNNLASIQSQELYNKIHRNWADVCLKQNRTTEARRVLAKIGETPAEEPEKPASRRRRR</sequence>
<feature type="transmembrane region" description="Helical" evidence="3">
    <location>
        <begin position="21"/>
        <end position="42"/>
    </location>
</feature>
<evidence type="ECO:0000256" key="3">
    <source>
        <dbReference type="SAM" id="Phobius"/>
    </source>
</evidence>
<comment type="caution">
    <text evidence="4">The sequence shown here is derived from an EMBL/GenBank/DDBJ whole genome shotgun (WGS) entry which is preliminary data.</text>
</comment>
<keyword evidence="3" id="KW-0472">Membrane</keyword>
<organism evidence="4 5">
    <name type="scientific">Akkermansia muciniphila</name>
    <dbReference type="NCBI Taxonomy" id="239935"/>
    <lineage>
        <taxon>Bacteria</taxon>
        <taxon>Pseudomonadati</taxon>
        <taxon>Verrucomicrobiota</taxon>
        <taxon>Verrucomicrobiia</taxon>
        <taxon>Verrucomicrobiales</taxon>
        <taxon>Akkermansiaceae</taxon>
        <taxon>Akkermansia</taxon>
    </lineage>
</organism>
<evidence type="ECO:0000256" key="2">
    <source>
        <dbReference type="SAM" id="MobiDB-lite"/>
    </source>
</evidence>
<dbReference type="InterPro" id="IPR019734">
    <property type="entry name" value="TPR_rpt"/>
</dbReference>
<dbReference type="Gene3D" id="1.25.40.10">
    <property type="entry name" value="Tetratricopeptide repeat domain"/>
    <property type="match status" value="1"/>
</dbReference>
<reference evidence="4 5" key="1">
    <citation type="journal article" date="2017" name="BMC Genomics">
        <title>Genome sequencing of 39 Akkermansia muciniphila isolates reveals its population structure, genomic and functional diverisity, and global distribution in mammalian gut microbiotas.</title>
        <authorList>
            <person name="Guo X."/>
            <person name="Li S."/>
            <person name="Zhang J."/>
            <person name="Wu F."/>
            <person name="Li X."/>
            <person name="Wu D."/>
            <person name="Zhang M."/>
            <person name="Ou Z."/>
            <person name="Jie Z."/>
            <person name="Yan Q."/>
            <person name="Li P."/>
            <person name="Yi J."/>
            <person name="Peng Y."/>
        </authorList>
    </citation>
    <scope>NUCLEOTIDE SEQUENCE [LARGE SCALE GENOMIC DNA]</scope>
    <source>
        <strain evidence="4 5">GP24</strain>
    </source>
</reference>
<feature type="repeat" description="TPR" evidence="1">
    <location>
        <begin position="389"/>
        <end position="422"/>
    </location>
</feature>
<protein>
    <submittedName>
        <fullName evidence="4">Uncharacterized protein</fullName>
    </submittedName>
</protein>
<dbReference type="PROSITE" id="PS50005">
    <property type="entry name" value="TPR"/>
    <property type="match status" value="1"/>
</dbReference>
<keyword evidence="1" id="KW-0802">TPR repeat</keyword>
<evidence type="ECO:0000256" key="1">
    <source>
        <dbReference type="PROSITE-ProRule" id="PRU00339"/>
    </source>
</evidence>
<evidence type="ECO:0000313" key="5">
    <source>
        <dbReference type="Proteomes" id="UP000236000"/>
    </source>
</evidence>
<feature type="region of interest" description="Disordered" evidence="2">
    <location>
        <begin position="510"/>
        <end position="530"/>
    </location>
</feature>
<keyword evidence="3" id="KW-0812">Transmembrane</keyword>